<feature type="region of interest" description="Disordered" evidence="1">
    <location>
        <begin position="35"/>
        <end position="55"/>
    </location>
</feature>
<proteinExistence type="predicted"/>
<protein>
    <recommendedName>
        <fullName evidence="3">SH3b domain-containing protein</fullName>
    </recommendedName>
</protein>
<accession>A0A3E2TH16</accession>
<dbReference type="InterPro" id="IPR003646">
    <property type="entry name" value="SH3-like_bac-type"/>
</dbReference>
<keyword evidence="2" id="KW-0732">Signal</keyword>
<evidence type="ECO:0000256" key="2">
    <source>
        <dbReference type="SAM" id="SignalP"/>
    </source>
</evidence>
<dbReference type="RefSeq" id="WP_117528923.1">
    <property type="nucleotide sequence ID" value="NZ_JAQENQ010000015.1"/>
</dbReference>
<dbReference type="PROSITE" id="PS51781">
    <property type="entry name" value="SH3B"/>
    <property type="match status" value="1"/>
</dbReference>
<feature type="chain" id="PRO_5017616767" description="SH3b domain-containing protein" evidence="2">
    <location>
        <begin position="26"/>
        <end position="228"/>
    </location>
</feature>
<reference evidence="4 5" key="1">
    <citation type="submission" date="2018-08" db="EMBL/GenBank/DDBJ databases">
        <title>A genome reference for cultivated species of the human gut microbiota.</title>
        <authorList>
            <person name="Zou Y."/>
            <person name="Xue W."/>
            <person name="Luo G."/>
        </authorList>
    </citation>
    <scope>NUCLEOTIDE SEQUENCE [LARGE SCALE GENOMIC DNA]</scope>
    <source>
        <strain evidence="4 5">AF45-17</strain>
    </source>
</reference>
<gene>
    <name evidence="4" type="ORF">DW070_13850</name>
</gene>
<dbReference type="EMBL" id="QVEP01000044">
    <property type="protein sequence ID" value="RGB75740.1"/>
    <property type="molecule type" value="Genomic_DNA"/>
</dbReference>
<evidence type="ECO:0000313" key="5">
    <source>
        <dbReference type="Proteomes" id="UP000260773"/>
    </source>
</evidence>
<feature type="signal peptide" evidence="2">
    <location>
        <begin position="1"/>
        <end position="25"/>
    </location>
</feature>
<organism evidence="4 5">
    <name type="scientific">Coprococcus catus</name>
    <dbReference type="NCBI Taxonomy" id="116085"/>
    <lineage>
        <taxon>Bacteria</taxon>
        <taxon>Bacillati</taxon>
        <taxon>Bacillota</taxon>
        <taxon>Clostridia</taxon>
        <taxon>Lachnospirales</taxon>
        <taxon>Lachnospiraceae</taxon>
        <taxon>Coprococcus</taxon>
    </lineage>
</organism>
<dbReference type="SMART" id="SM00287">
    <property type="entry name" value="SH3b"/>
    <property type="match status" value="1"/>
</dbReference>
<evidence type="ECO:0000256" key="1">
    <source>
        <dbReference type="SAM" id="MobiDB-lite"/>
    </source>
</evidence>
<feature type="compositionally biased region" description="Basic and acidic residues" evidence="1">
    <location>
        <begin position="44"/>
        <end position="54"/>
    </location>
</feature>
<evidence type="ECO:0000313" key="4">
    <source>
        <dbReference type="EMBL" id="RGB75740.1"/>
    </source>
</evidence>
<dbReference type="Proteomes" id="UP000260773">
    <property type="component" value="Unassembled WGS sequence"/>
</dbReference>
<feature type="domain" description="SH3b" evidence="3">
    <location>
        <begin position="54"/>
        <end position="117"/>
    </location>
</feature>
<dbReference type="AlphaFoldDB" id="A0A3E2TH16"/>
<name>A0A3E2TH16_9FIRM</name>
<dbReference type="Pfam" id="PF08239">
    <property type="entry name" value="SH3_3"/>
    <property type="match status" value="1"/>
</dbReference>
<dbReference type="Gene3D" id="2.30.30.40">
    <property type="entry name" value="SH3 Domains"/>
    <property type="match status" value="1"/>
</dbReference>
<sequence>MIRRKLALLGTTVAISLLLTVPAFAADTKDTDTAQNAQNTQSIQEEKAEEKTEENTGYVTCSVLNVRRASSEKSDKVGTLKRGEEVKILRDEENGWYAIDFEGHIRYVHGDYITTDQDEVKGYTASSWDGPVLTASAGTITGPSGKETYYNLNMSGVVSIMRSLGNTDEYWVRDDGAKMLGNYVMVAANLNVHPRGSIVETSLGLGIVCDTGGFASGNSTQLDIAVNW</sequence>
<evidence type="ECO:0000259" key="3">
    <source>
        <dbReference type="PROSITE" id="PS51781"/>
    </source>
</evidence>
<comment type="caution">
    <text evidence="4">The sequence shown here is derived from an EMBL/GenBank/DDBJ whole genome shotgun (WGS) entry which is preliminary data.</text>
</comment>